<dbReference type="OrthoDB" id="7359894at2"/>
<evidence type="ECO:0000259" key="7">
    <source>
        <dbReference type="Pfam" id="PF04024"/>
    </source>
</evidence>
<keyword evidence="9" id="KW-1185">Reference proteome</keyword>
<feature type="transmembrane region" description="Helical" evidence="6">
    <location>
        <begin position="37"/>
        <end position="62"/>
    </location>
</feature>
<organism evidence="8 9">
    <name type="scientific">Xanthomonas theicola</name>
    <dbReference type="NCBI Taxonomy" id="56464"/>
    <lineage>
        <taxon>Bacteria</taxon>
        <taxon>Pseudomonadati</taxon>
        <taxon>Pseudomonadota</taxon>
        <taxon>Gammaproteobacteria</taxon>
        <taxon>Lysobacterales</taxon>
        <taxon>Lysobacteraceae</taxon>
        <taxon>Xanthomonas</taxon>
    </lineage>
</organism>
<sequence length="67" mass="7210">MSQPTPTLSRSLNDRMIAGVIGGIAHRFGWSATLLRVVYVVGSIASAAFPGILVYLILWLLIPNQAD</sequence>
<dbReference type="InterPro" id="IPR007168">
    <property type="entry name" value="Phageshock_PspC_N"/>
</dbReference>
<keyword evidence="2" id="KW-1003">Cell membrane</keyword>
<evidence type="ECO:0000256" key="4">
    <source>
        <dbReference type="ARBA" id="ARBA00022989"/>
    </source>
</evidence>
<protein>
    <submittedName>
        <fullName evidence="8">Stress-responsive transcriptional regulator</fullName>
    </submittedName>
</protein>
<evidence type="ECO:0000313" key="8">
    <source>
        <dbReference type="EMBL" id="PPT91154.1"/>
    </source>
</evidence>
<comment type="subcellular location">
    <subcellularLocation>
        <location evidence="1">Cell membrane</location>
        <topology evidence="1">Single-pass membrane protein</topology>
    </subcellularLocation>
</comment>
<dbReference type="GO" id="GO:0005886">
    <property type="term" value="C:plasma membrane"/>
    <property type="evidence" value="ECO:0007669"/>
    <property type="project" value="UniProtKB-SubCell"/>
</dbReference>
<evidence type="ECO:0000256" key="5">
    <source>
        <dbReference type="ARBA" id="ARBA00023136"/>
    </source>
</evidence>
<evidence type="ECO:0000256" key="3">
    <source>
        <dbReference type="ARBA" id="ARBA00022692"/>
    </source>
</evidence>
<gene>
    <name evidence="8" type="ORF">XthCFBP4691_08840</name>
</gene>
<evidence type="ECO:0000313" key="9">
    <source>
        <dbReference type="Proteomes" id="UP000239898"/>
    </source>
</evidence>
<dbReference type="PANTHER" id="PTHR33885:SF3">
    <property type="entry name" value="PHAGE SHOCK PROTEIN C"/>
    <property type="match status" value="1"/>
</dbReference>
<dbReference type="Proteomes" id="UP000239898">
    <property type="component" value="Unassembled WGS sequence"/>
</dbReference>
<keyword evidence="4 6" id="KW-1133">Transmembrane helix</keyword>
<comment type="caution">
    <text evidence="8">The sequence shown here is derived from an EMBL/GenBank/DDBJ whole genome shotgun (WGS) entry which is preliminary data.</text>
</comment>
<evidence type="ECO:0000256" key="6">
    <source>
        <dbReference type="SAM" id="Phobius"/>
    </source>
</evidence>
<evidence type="ECO:0000256" key="1">
    <source>
        <dbReference type="ARBA" id="ARBA00004162"/>
    </source>
</evidence>
<keyword evidence="5 6" id="KW-0472">Membrane</keyword>
<feature type="domain" description="Phage shock protein PspC N-terminal" evidence="7">
    <location>
        <begin position="7"/>
        <end position="64"/>
    </location>
</feature>
<dbReference type="EMBL" id="MIGX01000033">
    <property type="protein sequence ID" value="PPT91154.1"/>
    <property type="molecule type" value="Genomic_DNA"/>
</dbReference>
<dbReference type="RefSeq" id="WP_128420073.1">
    <property type="nucleotide sequence ID" value="NZ_CP049017.1"/>
</dbReference>
<dbReference type="AlphaFoldDB" id="A0A2S6ZFV6"/>
<reference evidence="8 9" key="1">
    <citation type="submission" date="2016-08" db="EMBL/GenBank/DDBJ databases">
        <title>Evolution of the type three secretion system and type three effector repertoires in Xanthomonas.</title>
        <authorList>
            <person name="Merda D."/>
            <person name="Briand M."/>
            <person name="Bosis E."/>
            <person name="Rousseau C."/>
            <person name="Portier P."/>
            <person name="Jacques M.-A."/>
            <person name="Fischer-Le Saux M."/>
        </authorList>
    </citation>
    <scope>NUCLEOTIDE SEQUENCE [LARGE SCALE GENOMIC DNA]</scope>
    <source>
        <strain evidence="8 9">CFBP 4691</strain>
    </source>
</reference>
<accession>A0A2S6ZFV6</accession>
<evidence type="ECO:0000256" key="2">
    <source>
        <dbReference type="ARBA" id="ARBA00022475"/>
    </source>
</evidence>
<dbReference type="InterPro" id="IPR052027">
    <property type="entry name" value="PspC"/>
</dbReference>
<dbReference type="Pfam" id="PF04024">
    <property type="entry name" value="PspC"/>
    <property type="match status" value="1"/>
</dbReference>
<proteinExistence type="predicted"/>
<dbReference type="PANTHER" id="PTHR33885">
    <property type="entry name" value="PHAGE SHOCK PROTEIN C"/>
    <property type="match status" value="1"/>
</dbReference>
<name>A0A2S6ZFV6_9XANT</name>
<keyword evidence="3 6" id="KW-0812">Transmembrane</keyword>